<keyword evidence="4" id="KW-0489">Methyltransferase</keyword>
<dbReference type="PANTHER" id="PTHR12818">
    <property type="entry name" value="TRNA (ADENINE(37)-N6)-METHYLTRANSFERASE"/>
    <property type="match status" value="1"/>
</dbReference>
<dbReference type="PANTHER" id="PTHR12818:SF0">
    <property type="entry name" value="TRNA (ADENINE(37)-N6)-METHYLTRANSFERASE"/>
    <property type="match status" value="1"/>
</dbReference>
<dbReference type="GO" id="GO:0008168">
    <property type="term" value="F:methyltransferase activity"/>
    <property type="evidence" value="ECO:0007669"/>
    <property type="project" value="UniProtKB-KW"/>
</dbReference>
<protein>
    <submittedName>
        <fullName evidence="4">tRNA-Thr(GGU) m(6)t(6)A37 methyltransferase TsaA</fullName>
    </submittedName>
</protein>
<dbReference type="Gene3D" id="2.40.30.70">
    <property type="entry name" value="YaeB-like"/>
    <property type="match status" value="1"/>
</dbReference>
<dbReference type="Pfam" id="PF01980">
    <property type="entry name" value="TrmO_N"/>
    <property type="match status" value="1"/>
</dbReference>
<accession>A0A7J9PN74</accession>
<dbReference type="NCBIfam" id="TIGR00104">
    <property type="entry name" value="tRNA_TsaA"/>
    <property type="match status" value="1"/>
</dbReference>
<evidence type="ECO:0000313" key="4">
    <source>
        <dbReference type="EMBL" id="MBA2862949.1"/>
    </source>
</evidence>
<dbReference type="PROSITE" id="PS51668">
    <property type="entry name" value="TSAA_2"/>
    <property type="match status" value="1"/>
</dbReference>
<dbReference type="InterPro" id="IPR036414">
    <property type="entry name" value="YaeB_N_sf"/>
</dbReference>
<dbReference type="Proteomes" id="UP000533207">
    <property type="component" value="Unassembled WGS sequence"/>
</dbReference>
<dbReference type="SUPFAM" id="SSF118196">
    <property type="entry name" value="YaeB-like"/>
    <property type="match status" value="1"/>
</dbReference>
<dbReference type="CDD" id="cd09281">
    <property type="entry name" value="UPF0066"/>
    <property type="match status" value="1"/>
</dbReference>
<dbReference type="InterPro" id="IPR040372">
    <property type="entry name" value="YaeB-like"/>
</dbReference>
<keyword evidence="1" id="KW-0949">S-adenosyl-L-methionine</keyword>
<sequence length="182" mass="20369">MDTTFENITLQPIGMVRNNIKQPFIIASEKGLKMREGHAPTHEMIHKANDTVSEVVLNSDLAEHLDGIEEFSHITILYWAHGVPREACALKKIRPRGNPNNPPVGLFCTRSPARPNPILTTVARLVGREGTTLKVTGLDAIDGSPVLDIKPCIKEFYPTDNVKIPVWMEKIRASFRHEKTND</sequence>
<organism evidence="4 5">
    <name type="scientific">Methanococcus maripaludis</name>
    <name type="common">Methanococcus deltae</name>
    <dbReference type="NCBI Taxonomy" id="39152"/>
    <lineage>
        <taxon>Archaea</taxon>
        <taxon>Methanobacteriati</taxon>
        <taxon>Methanobacteriota</taxon>
        <taxon>Methanomada group</taxon>
        <taxon>Methanococci</taxon>
        <taxon>Methanococcales</taxon>
        <taxon>Methanococcaceae</taxon>
        <taxon>Methanococcus</taxon>
    </lineage>
</organism>
<dbReference type="InterPro" id="IPR036413">
    <property type="entry name" value="YaeB-like_sf"/>
</dbReference>
<keyword evidence="4" id="KW-0808">Transferase</keyword>
<proteinExistence type="inferred from homology"/>
<dbReference type="InterPro" id="IPR023370">
    <property type="entry name" value="TrmO-like_N"/>
</dbReference>
<dbReference type="EMBL" id="JACDUL010000004">
    <property type="protein sequence ID" value="MBA2862949.1"/>
    <property type="molecule type" value="Genomic_DNA"/>
</dbReference>
<evidence type="ECO:0000259" key="3">
    <source>
        <dbReference type="PROSITE" id="PS51668"/>
    </source>
</evidence>
<dbReference type="AlphaFoldDB" id="A0A7J9PN74"/>
<gene>
    <name evidence="4" type="ORF">HNP90_001846</name>
</gene>
<name>A0A7J9PN74_METMI</name>
<reference evidence="4 5" key="1">
    <citation type="submission" date="2020-07" db="EMBL/GenBank/DDBJ databases">
        <title>Genomic Encyclopedia of Type Strains, Phase IV (KMG-V): Genome sequencing to study the core and pangenomes of soil and plant-associated prokaryotes.</title>
        <authorList>
            <person name="Whitman W."/>
        </authorList>
    </citation>
    <scope>NUCLEOTIDE SEQUENCE [LARGE SCALE GENOMIC DNA]</scope>
    <source>
        <strain evidence="4 5">C8</strain>
    </source>
</reference>
<feature type="domain" description="TsaA-like" evidence="3">
    <location>
        <begin position="10"/>
        <end position="161"/>
    </location>
</feature>
<comment type="caution">
    <text evidence="4">The sequence shown here is derived from an EMBL/GenBank/DDBJ whole genome shotgun (WGS) entry which is preliminary data.</text>
</comment>
<comment type="similarity">
    <text evidence="2">Belongs to the tRNA methyltransferase O family.</text>
</comment>
<dbReference type="RefSeq" id="WP_012067991.1">
    <property type="nucleotide sequence ID" value="NZ_JACDUL010000004.1"/>
</dbReference>
<evidence type="ECO:0000313" key="5">
    <source>
        <dbReference type="Proteomes" id="UP000533207"/>
    </source>
</evidence>
<evidence type="ECO:0000256" key="2">
    <source>
        <dbReference type="ARBA" id="ARBA00033753"/>
    </source>
</evidence>
<dbReference type="GO" id="GO:0032259">
    <property type="term" value="P:methylation"/>
    <property type="evidence" value="ECO:0007669"/>
    <property type="project" value="UniProtKB-KW"/>
</dbReference>
<evidence type="ECO:0000256" key="1">
    <source>
        <dbReference type="ARBA" id="ARBA00022691"/>
    </source>
</evidence>